<organism evidence="3 4">
    <name type="scientific">Durusdinium trenchii</name>
    <dbReference type="NCBI Taxonomy" id="1381693"/>
    <lineage>
        <taxon>Eukaryota</taxon>
        <taxon>Sar</taxon>
        <taxon>Alveolata</taxon>
        <taxon>Dinophyceae</taxon>
        <taxon>Suessiales</taxon>
        <taxon>Symbiodiniaceae</taxon>
        <taxon>Durusdinium</taxon>
    </lineage>
</organism>
<dbReference type="PROSITE" id="PS51184">
    <property type="entry name" value="JMJC"/>
    <property type="match status" value="1"/>
</dbReference>
<keyword evidence="4" id="KW-1185">Reference proteome</keyword>
<dbReference type="PANTHER" id="PTHR12461:SF102">
    <property type="entry name" value="LYSINE-SPECIFIC DEMETHYLASE JMJ31"/>
    <property type="match status" value="1"/>
</dbReference>
<feature type="region of interest" description="Disordered" evidence="1">
    <location>
        <begin position="15"/>
        <end position="35"/>
    </location>
</feature>
<protein>
    <recommendedName>
        <fullName evidence="2">JmjC domain-containing protein</fullName>
    </recommendedName>
</protein>
<dbReference type="InterPro" id="IPR003347">
    <property type="entry name" value="JmjC_dom"/>
</dbReference>
<dbReference type="SMART" id="SM00558">
    <property type="entry name" value="JmjC"/>
    <property type="match status" value="1"/>
</dbReference>
<dbReference type="SUPFAM" id="SSF51197">
    <property type="entry name" value="Clavaminate synthase-like"/>
    <property type="match status" value="1"/>
</dbReference>
<reference evidence="3 4" key="1">
    <citation type="submission" date="2024-02" db="EMBL/GenBank/DDBJ databases">
        <authorList>
            <person name="Chen Y."/>
            <person name="Shah S."/>
            <person name="Dougan E. K."/>
            <person name="Thang M."/>
            <person name="Chan C."/>
        </authorList>
    </citation>
    <scope>NUCLEOTIDE SEQUENCE [LARGE SCALE GENOMIC DNA]</scope>
</reference>
<gene>
    <name evidence="3" type="ORF">CCMP2556_LOCUS5979</name>
</gene>
<name>A0ABP0ICB7_9DINO</name>
<dbReference type="PANTHER" id="PTHR12461">
    <property type="entry name" value="HYPOXIA-INDUCIBLE FACTOR 1 ALPHA INHIBITOR-RELATED"/>
    <property type="match status" value="1"/>
</dbReference>
<evidence type="ECO:0000259" key="2">
    <source>
        <dbReference type="PROSITE" id="PS51184"/>
    </source>
</evidence>
<dbReference type="Gene3D" id="3.40.50.1820">
    <property type="entry name" value="alpha/beta hydrolase"/>
    <property type="match status" value="1"/>
</dbReference>
<feature type="domain" description="JmjC" evidence="2">
    <location>
        <begin position="441"/>
        <end position="620"/>
    </location>
</feature>
<evidence type="ECO:0000313" key="3">
    <source>
        <dbReference type="EMBL" id="CAK9000216.1"/>
    </source>
</evidence>
<dbReference type="EMBL" id="CAXAMN010002558">
    <property type="protein sequence ID" value="CAK9000216.1"/>
    <property type="molecule type" value="Genomic_DNA"/>
</dbReference>
<accession>A0ABP0ICB7</accession>
<dbReference type="Proteomes" id="UP001642484">
    <property type="component" value="Unassembled WGS sequence"/>
</dbReference>
<proteinExistence type="predicted"/>
<dbReference type="Pfam" id="PF13621">
    <property type="entry name" value="Cupin_8"/>
    <property type="match status" value="1"/>
</dbReference>
<feature type="region of interest" description="Disordered" evidence="1">
    <location>
        <begin position="631"/>
        <end position="666"/>
    </location>
</feature>
<evidence type="ECO:0000256" key="1">
    <source>
        <dbReference type="SAM" id="MobiDB-lite"/>
    </source>
</evidence>
<dbReference type="InterPro" id="IPR029058">
    <property type="entry name" value="AB_hydrolase_fold"/>
</dbReference>
<feature type="compositionally biased region" description="Basic residues" evidence="1">
    <location>
        <begin position="632"/>
        <end position="652"/>
    </location>
</feature>
<dbReference type="InterPro" id="IPR014710">
    <property type="entry name" value="RmlC-like_jellyroll"/>
</dbReference>
<dbReference type="InterPro" id="IPR041667">
    <property type="entry name" value="Cupin_8"/>
</dbReference>
<dbReference type="SUPFAM" id="SSF53474">
    <property type="entry name" value="alpha/beta-Hydrolases"/>
    <property type="match status" value="1"/>
</dbReference>
<dbReference type="Gene3D" id="2.60.120.10">
    <property type="entry name" value="Jelly Rolls"/>
    <property type="match status" value="1"/>
</dbReference>
<comment type="caution">
    <text evidence="3">The sequence shown here is derived from an EMBL/GenBank/DDBJ whole genome shotgun (WGS) entry which is preliminary data.</text>
</comment>
<evidence type="ECO:0000313" key="4">
    <source>
        <dbReference type="Proteomes" id="UP001642484"/>
    </source>
</evidence>
<sequence>MEIWGSASSHIGGCEGVSHAAKGQPRTRQPLHPFGQRGFTRGFSLLGFIHGARFSQRRVRQKAVSRDELEFRRWQHEGAERLYLLFAPHLEEYEANRSLPLWLLCPGTNVDALSMLSIVEVTRLAEKHVVAVAVLEGVGLALNVGLHSAALPGRPDDVSYTRAVIADAASRVNIDEEQIYCLGSSRGARFCSRLASELPASNSTLAGLLVNAGLRFPRPNNGTALPIVTMHDLQDGVNPYDGQGAAYWQESVEDAVEAWADFNGCGQRLPPRSVLDLEESLGPTWLHRHSECESFTDVWLLVTNTGRHAWPGELFTELGWRFLQQQRLLKAGQGMREGAVRTTWIPGATGIPVRARPLVLRRLLPRVGVWDLARLQGSGTQAELQVSSSGQQNFHGFGGILQRVPFSQLQEAALEAKDEQRSLYLVQCPIWSKSKEVDCPAEHLLPQACELLPFLRSALGDANSSAWAQRLESVNLWASIGDTHSNLHYDSKHGLLIILRGSKVVEVFPPSSTLHLGAYPVHDPLRSHHSKVPHCCLAARLQGQRCTSGSSQCWPCFPKAQSFQAELHLGDALLIPEGWWHHVKTSGVPDATTGQPVAIAMNLWWRQYPREPTVARPYLLRRLLGDMLAQRTGRHLRRSPRRSTLKPKRRGPTLRSLAQAADASQAPRHRRWLSTLRSCGNSLPRTLAAAATSADVDEKETLADLFLSMDAAQVAALLSSLDRCAAEDTEAAAQLRSLWQVVPQRALVAKWAEHLRSTLDSILRSVLSL</sequence>